<evidence type="ECO:0000313" key="3">
    <source>
        <dbReference type="EMBL" id="KAK4451783.1"/>
    </source>
</evidence>
<feature type="region of interest" description="Disordered" evidence="1">
    <location>
        <begin position="247"/>
        <end position="267"/>
    </location>
</feature>
<feature type="transmembrane region" description="Helical" evidence="2">
    <location>
        <begin position="215"/>
        <end position="240"/>
    </location>
</feature>
<dbReference type="Proteomes" id="UP001321760">
    <property type="component" value="Unassembled WGS sequence"/>
</dbReference>
<keyword evidence="2" id="KW-0472">Membrane</keyword>
<dbReference type="EMBL" id="MU865926">
    <property type="protein sequence ID" value="KAK4451783.1"/>
    <property type="molecule type" value="Genomic_DNA"/>
</dbReference>
<sequence length="419" mass="44703">MLCSPVLRTRPDDDVHGCSIMTAIGPLTTTFRAPSSCTATPQIYQIFTGNEYRLEQGPLFTSGSNCFPPGYDAGPDRYYSPGFCPQGYTAACTKTDSRQTRSPTETALICCPTALRYTCPGVTEPASLGCTTTWKGAVAVIGVTVITDSTVSGSKIISESNGGIGVHSIQVRFKDGDASQTSVPPQGASRTLSLPTQTPTNTPAPATRGGLTTGAAIGIGVGSVVGLLLIAGTVFLCIWLRWRKMKKGRRVAPPRPPPKDPTRASTYTNGVVPSVVELSEDISRNSIRSPRLDISKRDLIGRGRTPTIATARTSRTVMSEELEDTGIPYGFKIGDGGGVGYLHPMAAELDSNPKFAAELEAPSEFEPSIRSVSQRRENPKKRERSKSGSRNRQSTPESVVSSSSWAVMRKDAVVATPWL</sequence>
<feature type="compositionally biased region" description="Low complexity" evidence="1">
    <location>
        <begin position="195"/>
        <end position="208"/>
    </location>
</feature>
<protein>
    <submittedName>
        <fullName evidence="3">Uncharacterized protein</fullName>
    </submittedName>
</protein>
<name>A0AAV9GX94_9PEZI</name>
<feature type="region of interest" description="Disordered" evidence="1">
    <location>
        <begin position="176"/>
        <end position="208"/>
    </location>
</feature>
<evidence type="ECO:0000256" key="1">
    <source>
        <dbReference type="SAM" id="MobiDB-lite"/>
    </source>
</evidence>
<dbReference type="AlphaFoldDB" id="A0AAV9GX94"/>
<keyword evidence="4" id="KW-1185">Reference proteome</keyword>
<keyword evidence="2" id="KW-1133">Transmembrane helix</keyword>
<feature type="compositionally biased region" description="Polar residues" evidence="1">
    <location>
        <begin position="178"/>
        <end position="194"/>
    </location>
</feature>
<organism evidence="3 4">
    <name type="scientific">Podospora aff. communis PSN243</name>
    <dbReference type="NCBI Taxonomy" id="3040156"/>
    <lineage>
        <taxon>Eukaryota</taxon>
        <taxon>Fungi</taxon>
        <taxon>Dikarya</taxon>
        <taxon>Ascomycota</taxon>
        <taxon>Pezizomycotina</taxon>
        <taxon>Sordariomycetes</taxon>
        <taxon>Sordariomycetidae</taxon>
        <taxon>Sordariales</taxon>
        <taxon>Podosporaceae</taxon>
        <taxon>Podospora</taxon>
    </lineage>
</organism>
<proteinExistence type="predicted"/>
<comment type="caution">
    <text evidence="3">The sequence shown here is derived from an EMBL/GenBank/DDBJ whole genome shotgun (WGS) entry which is preliminary data.</text>
</comment>
<reference evidence="3" key="1">
    <citation type="journal article" date="2023" name="Mol. Phylogenet. Evol.">
        <title>Genome-scale phylogeny and comparative genomics of the fungal order Sordariales.</title>
        <authorList>
            <person name="Hensen N."/>
            <person name="Bonometti L."/>
            <person name="Westerberg I."/>
            <person name="Brannstrom I.O."/>
            <person name="Guillou S."/>
            <person name="Cros-Aarteil S."/>
            <person name="Calhoun S."/>
            <person name="Haridas S."/>
            <person name="Kuo A."/>
            <person name="Mondo S."/>
            <person name="Pangilinan J."/>
            <person name="Riley R."/>
            <person name="LaButti K."/>
            <person name="Andreopoulos B."/>
            <person name="Lipzen A."/>
            <person name="Chen C."/>
            <person name="Yan M."/>
            <person name="Daum C."/>
            <person name="Ng V."/>
            <person name="Clum A."/>
            <person name="Steindorff A."/>
            <person name="Ohm R.A."/>
            <person name="Martin F."/>
            <person name="Silar P."/>
            <person name="Natvig D.O."/>
            <person name="Lalanne C."/>
            <person name="Gautier V."/>
            <person name="Ament-Velasquez S.L."/>
            <person name="Kruys A."/>
            <person name="Hutchinson M.I."/>
            <person name="Powell A.J."/>
            <person name="Barry K."/>
            <person name="Miller A.N."/>
            <person name="Grigoriev I.V."/>
            <person name="Debuchy R."/>
            <person name="Gladieux P."/>
            <person name="Hiltunen Thoren M."/>
            <person name="Johannesson H."/>
        </authorList>
    </citation>
    <scope>NUCLEOTIDE SEQUENCE</scope>
    <source>
        <strain evidence="3">PSN243</strain>
    </source>
</reference>
<evidence type="ECO:0000256" key="2">
    <source>
        <dbReference type="SAM" id="Phobius"/>
    </source>
</evidence>
<keyword evidence="2" id="KW-0812">Transmembrane</keyword>
<feature type="region of interest" description="Disordered" evidence="1">
    <location>
        <begin position="361"/>
        <end position="406"/>
    </location>
</feature>
<feature type="compositionally biased region" description="Basic residues" evidence="1">
    <location>
        <begin position="378"/>
        <end position="389"/>
    </location>
</feature>
<accession>A0AAV9GX94</accession>
<reference evidence="3" key="2">
    <citation type="submission" date="2023-05" db="EMBL/GenBank/DDBJ databases">
        <authorList>
            <consortium name="Lawrence Berkeley National Laboratory"/>
            <person name="Steindorff A."/>
            <person name="Hensen N."/>
            <person name="Bonometti L."/>
            <person name="Westerberg I."/>
            <person name="Brannstrom I.O."/>
            <person name="Guillou S."/>
            <person name="Cros-Aarteil S."/>
            <person name="Calhoun S."/>
            <person name="Haridas S."/>
            <person name="Kuo A."/>
            <person name="Mondo S."/>
            <person name="Pangilinan J."/>
            <person name="Riley R."/>
            <person name="Labutti K."/>
            <person name="Andreopoulos B."/>
            <person name="Lipzen A."/>
            <person name="Chen C."/>
            <person name="Yanf M."/>
            <person name="Daum C."/>
            <person name="Ng V."/>
            <person name="Clum A."/>
            <person name="Ohm R."/>
            <person name="Martin F."/>
            <person name="Silar P."/>
            <person name="Natvig D."/>
            <person name="Lalanne C."/>
            <person name="Gautier V."/>
            <person name="Ament-Velasquez S.L."/>
            <person name="Kruys A."/>
            <person name="Hutchinson M.I."/>
            <person name="Powell A.J."/>
            <person name="Barry K."/>
            <person name="Miller A.N."/>
            <person name="Grigoriev I.V."/>
            <person name="Debuchy R."/>
            <person name="Gladieux P."/>
            <person name="Thoren M.H."/>
            <person name="Johannesson H."/>
        </authorList>
    </citation>
    <scope>NUCLEOTIDE SEQUENCE</scope>
    <source>
        <strain evidence="3">PSN243</strain>
    </source>
</reference>
<gene>
    <name evidence="3" type="ORF">QBC34DRAFT_43032</name>
</gene>
<evidence type="ECO:0000313" key="4">
    <source>
        <dbReference type="Proteomes" id="UP001321760"/>
    </source>
</evidence>